<dbReference type="OrthoDB" id="654744at2"/>
<protein>
    <submittedName>
        <fullName evidence="2">Uncharacterized protein</fullName>
    </submittedName>
</protein>
<feature type="transmembrane region" description="Helical" evidence="1">
    <location>
        <begin position="174"/>
        <end position="194"/>
    </location>
</feature>
<evidence type="ECO:0000313" key="2">
    <source>
        <dbReference type="EMBL" id="SHM81159.1"/>
    </source>
</evidence>
<dbReference type="AlphaFoldDB" id="A0A1M7LSG5"/>
<dbReference type="EMBL" id="FRBL01000011">
    <property type="protein sequence ID" value="SHM81159.1"/>
    <property type="molecule type" value="Genomic_DNA"/>
</dbReference>
<feature type="transmembrane region" description="Helical" evidence="1">
    <location>
        <begin position="69"/>
        <end position="87"/>
    </location>
</feature>
<name>A0A1M7LSG5_9BACT</name>
<feature type="transmembrane region" description="Helical" evidence="1">
    <location>
        <begin position="215"/>
        <end position="236"/>
    </location>
</feature>
<evidence type="ECO:0000313" key="3">
    <source>
        <dbReference type="Proteomes" id="UP000184420"/>
    </source>
</evidence>
<keyword evidence="1" id="KW-1133">Transmembrane helix</keyword>
<feature type="transmembrane region" description="Helical" evidence="1">
    <location>
        <begin position="148"/>
        <end position="168"/>
    </location>
</feature>
<dbReference type="STRING" id="1419482.SAMN05444266_111119"/>
<feature type="transmembrane region" description="Helical" evidence="1">
    <location>
        <begin position="7"/>
        <end position="28"/>
    </location>
</feature>
<proteinExistence type="predicted"/>
<keyword evidence="1" id="KW-0812">Transmembrane</keyword>
<feature type="transmembrane region" description="Helical" evidence="1">
    <location>
        <begin position="40"/>
        <end position="62"/>
    </location>
</feature>
<dbReference type="Proteomes" id="UP000184420">
    <property type="component" value="Unassembled WGS sequence"/>
</dbReference>
<keyword evidence="3" id="KW-1185">Reference proteome</keyword>
<dbReference type="RefSeq" id="WP_073086751.1">
    <property type="nucleotide sequence ID" value="NZ_FRBL01000011.1"/>
</dbReference>
<organism evidence="2 3">
    <name type="scientific">Chitinophaga jiangningensis</name>
    <dbReference type="NCBI Taxonomy" id="1419482"/>
    <lineage>
        <taxon>Bacteria</taxon>
        <taxon>Pseudomonadati</taxon>
        <taxon>Bacteroidota</taxon>
        <taxon>Chitinophagia</taxon>
        <taxon>Chitinophagales</taxon>
        <taxon>Chitinophagaceae</taxon>
        <taxon>Chitinophaga</taxon>
    </lineage>
</organism>
<gene>
    <name evidence="2" type="ORF">SAMN05444266_111119</name>
</gene>
<keyword evidence="1" id="KW-0472">Membrane</keyword>
<accession>A0A1M7LSG5</accession>
<evidence type="ECO:0000256" key="1">
    <source>
        <dbReference type="SAM" id="Phobius"/>
    </source>
</evidence>
<reference evidence="2 3" key="1">
    <citation type="submission" date="2016-11" db="EMBL/GenBank/DDBJ databases">
        <authorList>
            <person name="Jaros S."/>
            <person name="Januszkiewicz K."/>
            <person name="Wedrychowicz H."/>
        </authorList>
    </citation>
    <scope>NUCLEOTIDE SEQUENCE [LARGE SCALE GENOMIC DNA]</scope>
    <source>
        <strain evidence="2 3">DSM 27406</strain>
    </source>
</reference>
<feature type="transmembrane region" description="Helical" evidence="1">
    <location>
        <begin position="124"/>
        <end position="143"/>
    </location>
</feature>
<sequence length="352" mass="40551">MKKLKFGPIVIASTIAGMLAMFVVFRMLARYTGGRLPQVVIWSFSFLMLPACLLTGCIGYFKSPEKTKAFFNTVIIYLLAFDLYSFGWQKICGLQMVVVRGMLDMPFNSLDGETLTWAYFRRSYPFTVAIAIAQISGSLLLLFRRTRLLGVIVIIPILLNIILIDIFYQLHTWVLIHALVLMTGVIYLLMQYLPRLTDFFLRTPDSLPVIKGKRWQWPLGTLVVILPLFLLATYQYPDKHPWLSGKYRVKQLLVNGSPVAPKKQADSVLTTVYMDLQDEFVLEFNHYNSRYIGTYKLDEKDGRISVTWRYPAGFKSRFDGILQQQDHKNMQFSGRLGNDSLHMQLVYVPEPK</sequence>